<dbReference type="STRING" id="345632.GPICK_13960"/>
<dbReference type="Gene3D" id="3.40.50.720">
    <property type="entry name" value="NAD(P)-binding Rossmann-like Domain"/>
    <property type="match status" value="1"/>
</dbReference>
<dbReference type="PANTHER" id="PTHR44169">
    <property type="entry name" value="NADPH-DEPENDENT 1-ACYLDIHYDROXYACETONE PHOSPHATE REDUCTASE"/>
    <property type="match status" value="1"/>
</dbReference>
<reference evidence="4 5" key="1">
    <citation type="journal article" date="2015" name="Genome Announc.">
        <title>Complete Genome of Geobacter pickeringii G13T, a Metal-Reducing Isolate from Sedimentary Kaolin Deposits.</title>
        <authorList>
            <person name="Badalamenti J.P."/>
            <person name="Bond D.R."/>
        </authorList>
    </citation>
    <scope>NUCLEOTIDE SEQUENCE [LARGE SCALE GENOMIC DNA]</scope>
    <source>
        <strain evidence="4 5">G13</strain>
    </source>
</reference>
<evidence type="ECO:0000256" key="1">
    <source>
        <dbReference type="ARBA" id="ARBA00006484"/>
    </source>
</evidence>
<dbReference type="NCBIfam" id="NF006118">
    <property type="entry name" value="PRK08264.1-4"/>
    <property type="match status" value="1"/>
</dbReference>
<dbReference type="Proteomes" id="UP000057609">
    <property type="component" value="Chromosome"/>
</dbReference>
<comment type="similarity">
    <text evidence="1 3">Belongs to the short-chain dehydrogenases/reductases (SDR) family.</text>
</comment>
<dbReference type="PANTHER" id="PTHR44169:SF6">
    <property type="entry name" value="NADPH-DEPENDENT 1-ACYLDIHYDROXYACETONE PHOSPHATE REDUCTASE"/>
    <property type="match status" value="1"/>
</dbReference>
<dbReference type="InterPro" id="IPR036291">
    <property type="entry name" value="NAD(P)-bd_dom_sf"/>
</dbReference>
<organism evidence="4 5">
    <name type="scientific">Geobacter pickeringii</name>
    <dbReference type="NCBI Taxonomy" id="345632"/>
    <lineage>
        <taxon>Bacteria</taxon>
        <taxon>Pseudomonadati</taxon>
        <taxon>Thermodesulfobacteriota</taxon>
        <taxon>Desulfuromonadia</taxon>
        <taxon>Geobacterales</taxon>
        <taxon>Geobacteraceae</taxon>
        <taxon>Geobacter</taxon>
    </lineage>
</organism>
<dbReference type="GO" id="GO:0016491">
    <property type="term" value="F:oxidoreductase activity"/>
    <property type="evidence" value="ECO:0007669"/>
    <property type="project" value="UniProtKB-KW"/>
</dbReference>
<dbReference type="OrthoDB" id="5334159at2"/>
<dbReference type="AlphaFoldDB" id="A0A0B5BGK6"/>
<accession>A0A0B5BGK6</accession>
<proteinExistence type="inferred from homology"/>
<dbReference type="PRINTS" id="PR00081">
    <property type="entry name" value="GDHRDH"/>
</dbReference>
<protein>
    <submittedName>
        <fullName evidence="4">Short-chain dehydrogenase</fullName>
    </submittedName>
</protein>
<dbReference type="RefSeq" id="WP_039744191.1">
    <property type="nucleotide sequence ID" value="NZ_CP009788.1"/>
</dbReference>
<keyword evidence="5" id="KW-1185">Reference proteome</keyword>
<gene>
    <name evidence="4" type="ORF">GPICK_13960</name>
</gene>
<dbReference type="EMBL" id="CP009788">
    <property type="protein sequence ID" value="AJE04309.1"/>
    <property type="molecule type" value="Genomic_DNA"/>
</dbReference>
<dbReference type="PRINTS" id="PR00080">
    <property type="entry name" value="SDRFAMILY"/>
</dbReference>
<dbReference type="PROSITE" id="PS00061">
    <property type="entry name" value="ADH_SHORT"/>
    <property type="match status" value="1"/>
</dbReference>
<dbReference type="InterPro" id="IPR020904">
    <property type="entry name" value="Sc_DH/Rdtase_CS"/>
</dbReference>
<evidence type="ECO:0000313" key="4">
    <source>
        <dbReference type="EMBL" id="AJE04309.1"/>
    </source>
</evidence>
<keyword evidence="2" id="KW-0560">Oxidoreductase</keyword>
<dbReference type="Pfam" id="PF00106">
    <property type="entry name" value="adh_short"/>
    <property type="match status" value="1"/>
</dbReference>
<dbReference type="SUPFAM" id="SSF51735">
    <property type="entry name" value="NAD(P)-binding Rossmann-fold domains"/>
    <property type="match status" value="1"/>
</dbReference>
<sequence length="237" mass="24190">MELKEQIVMVTGANGGIGSALVRAFLDAGAKKVYACARKAETLAGMLADQRVQPVELDITDPSSIEAAAAAHGDVTILVNNAGANQGGLLGTPLAARTEMDVNYFGNLSMCTAFAPLLGANGGGCIVNIVSILAMVNMPSVGTYSASKAALHSVTQGMRGVLAGQGTRVIGVYPGPVATRMTEGLEMPMATPAGVAQEVIAGIIADCEEIYPDEMSKGVCQGLAADAKAVERQFAAF</sequence>
<dbReference type="HOGENOM" id="CLU_010194_2_6_7"/>
<dbReference type="InterPro" id="IPR002347">
    <property type="entry name" value="SDR_fam"/>
</dbReference>
<evidence type="ECO:0000256" key="2">
    <source>
        <dbReference type="ARBA" id="ARBA00023002"/>
    </source>
</evidence>
<evidence type="ECO:0000313" key="5">
    <source>
        <dbReference type="Proteomes" id="UP000057609"/>
    </source>
</evidence>
<name>A0A0B5BGK6_9BACT</name>
<dbReference type="KEGG" id="gpi:GPICK_13960"/>
<evidence type="ECO:0000256" key="3">
    <source>
        <dbReference type="RuleBase" id="RU000363"/>
    </source>
</evidence>